<proteinExistence type="predicted"/>
<feature type="non-terminal residue" evidence="1">
    <location>
        <position position="1"/>
    </location>
</feature>
<protein>
    <recommendedName>
        <fullName evidence="2">SPOR domain-containing protein</fullName>
    </recommendedName>
</protein>
<sequence>VRLLLFYALLLIHCTISAEQRMYWSAGSYSKQDSAHREAARIADAINAETRVQAALTKAGLIHRVLVSASQPDVKSALENIGIKGAWRVRIETS</sequence>
<dbReference type="AlphaFoldDB" id="A0A382SUD8"/>
<feature type="non-terminal residue" evidence="1">
    <location>
        <position position="94"/>
    </location>
</feature>
<gene>
    <name evidence="1" type="ORF">METZ01_LOCUS366378</name>
</gene>
<evidence type="ECO:0000313" key="1">
    <source>
        <dbReference type="EMBL" id="SVD13524.1"/>
    </source>
</evidence>
<dbReference type="EMBL" id="UINC01131677">
    <property type="protein sequence ID" value="SVD13524.1"/>
    <property type="molecule type" value="Genomic_DNA"/>
</dbReference>
<evidence type="ECO:0008006" key="2">
    <source>
        <dbReference type="Google" id="ProtNLM"/>
    </source>
</evidence>
<reference evidence="1" key="1">
    <citation type="submission" date="2018-05" db="EMBL/GenBank/DDBJ databases">
        <authorList>
            <person name="Lanie J.A."/>
            <person name="Ng W.-L."/>
            <person name="Kazmierczak K.M."/>
            <person name="Andrzejewski T.M."/>
            <person name="Davidsen T.M."/>
            <person name="Wayne K.J."/>
            <person name="Tettelin H."/>
            <person name="Glass J.I."/>
            <person name="Rusch D."/>
            <person name="Podicherti R."/>
            <person name="Tsui H.-C.T."/>
            <person name="Winkler M.E."/>
        </authorList>
    </citation>
    <scope>NUCLEOTIDE SEQUENCE</scope>
</reference>
<name>A0A382SUD8_9ZZZZ</name>
<organism evidence="1">
    <name type="scientific">marine metagenome</name>
    <dbReference type="NCBI Taxonomy" id="408172"/>
    <lineage>
        <taxon>unclassified sequences</taxon>
        <taxon>metagenomes</taxon>
        <taxon>ecological metagenomes</taxon>
    </lineage>
</organism>
<accession>A0A382SUD8</accession>